<accession>A0A6M0IET3</accession>
<name>A0A6M0IET3_9BACT</name>
<comment type="caution">
    <text evidence="2">The sequence shown here is derived from an EMBL/GenBank/DDBJ whole genome shotgun (WGS) entry which is preliminary data.</text>
</comment>
<dbReference type="PANTHER" id="PTHR41913">
    <property type="entry name" value="DUF1684 DOMAIN-CONTAINING PROTEIN"/>
    <property type="match status" value="1"/>
</dbReference>
<dbReference type="Pfam" id="PF07920">
    <property type="entry name" value="DUF1684"/>
    <property type="match status" value="1"/>
</dbReference>
<dbReference type="PANTHER" id="PTHR41913:SF1">
    <property type="entry name" value="DUF1684 DOMAIN-CONTAINING PROTEIN"/>
    <property type="match status" value="1"/>
</dbReference>
<feature type="signal peptide" evidence="1">
    <location>
        <begin position="1"/>
        <end position="20"/>
    </location>
</feature>
<dbReference type="Proteomes" id="UP000477386">
    <property type="component" value="Unassembled WGS sequence"/>
</dbReference>
<feature type="chain" id="PRO_5026923975" evidence="1">
    <location>
        <begin position="21"/>
        <end position="203"/>
    </location>
</feature>
<dbReference type="EMBL" id="JAAGNZ010000001">
    <property type="protein sequence ID" value="NEU66648.1"/>
    <property type="molecule type" value="Genomic_DNA"/>
</dbReference>
<organism evidence="2 3">
    <name type="scientific">Spirosoma agri</name>
    <dbReference type="NCBI Taxonomy" id="1987381"/>
    <lineage>
        <taxon>Bacteria</taxon>
        <taxon>Pseudomonadati</taxon>
        <taxon>Bacteroidota</taxon>
        <taxon>Cytophagia</taxon>
        <taxon>Cytophagales</taxon>
        <taxon>Cytophagaceae</taxon>
        <taxon>Spirosoma</taxon>
    </lineage>
</organism>
<sequence length="203" mass="22967">MVVRFLLLLLIGFLAVTATAQTPFSAEIANHRETYKNDFLKSSGSPLKSKEDLAYLRFYEPDSTYRVEAIVQLTPKSEPFDMPTYNGMTRPHVAYAVVSFVLNGKPQKLTIYRNLNLIRMPDYRDYLFLPFKDATSGFATYGGGRYLDLRIGDIKNGRLILDFNKAYNPYCAFSEGYPCPIPPRNNVLPVAIEAGEKTYGKAH</sequence>
<evidence type="ECO:0000313" key="3">
    <source>
        <dbReference type="Proteomes" id="UP000477386"/>
    </source>
</evidence>
<proteinExistence type="predicted"/>
<keyword evidence="1" id="KW-0732">Signal</keyword>
<gene>
    <name evidence="2" type="ORF">GK091_07130</name>
</gene>
<evidence type="ECO:0000313" key="2">
    <source>
        <dbReference type="EMBL" id="NEU66648.1"/>
    </source>
</evidence>
<keyword evidence="3" id="KW-1185">Reference proteome</keyword>
<dbReference type="InterPro" id="IPR012467">
    <property type="entry name" value="DUF1684"/>
</dbReference>
<dbReference type="AlphaFoldDB" id="A0A6M0IET3"/>
<dbReference type="RefSeq" id="WP_164035896.1">
    <property type="nucleotide sequence ID" value="NZ_JAAGNZ010000001.1"/>
</dbReference>
<protein>
    <submittedName>
        <fullName evidence="2">DUF1684 domain-containing protein</fullName>
    </submittedName>
</protein>
<reference evidence="2 3" key="1">
    <citation type="submission" date="2020-02" db="EMBL/GenBank/DDBJ databases">
        <title>Draft genome sequence of two Spirosoma agri KCTC 52727 and Spirosoma terrae KCTC 52035.</title>
        <authorList>
            <person name="Rojas J."/>
            <person name="Ambika Manirajan B."/>
            <person name="Ratering S."/>
            <person name="Suarez C."/>
            <person name="Schnell S."/>
        </authorList>
    </citation>
    <scope>NUCLEOTIDE SEQUENCE [LARGE SCALE GENOMIC DNA]</scope>
    <source>
        <strain evidence="2 3">KCTC 52727</strain>
    </source>
</reference>
<evidence type="ECO:0000256" key="1">
    <source>
        <dbReference type="SAM" id="SignalP"/>
    </source>
</evidence>